<name>A0A4Y2ICC7_ARAVE</name>
<comment type="caution">
    <text evidence="1">The sequence shown here is derived from an EMBL/GenBank/DDBJ whole genome shotgun (WGS) entry which is preliminary data.</text>
</comment>
<keyword evidence="2" id="KW-1185">Reference proteome</keyword>
<dbReference type="EMBL" id="BGPR01002535">
    <property type="protein sequence ID" value="GBM75082.1"/>
    <property type="molecule type" value="Genomic_DNA"/>
</dbReference>
<gene>
    <name evidence="1" type="ORF">AVEN_197442_1</name>
</gene>
<accession>A0A4Y2ICC7</accession>
<dbReference type="OrthoDB" id="421276at2759"/>
<proteinExistence type="predicted"/>
<sequence>MAIKYRKEEQTKTENDKIISLRQDIMNVPFHVFGSYENCEPYFCRDRKDKNYITVLKNSGLLYRLLDVLNLLSDYARSLIKDVSSSKVEEFNSIVSKFIEGKRINYCLKGSYQARCCVALVAHNSKTLVYKLHRSMYNCSPAGVSKRSEERKAARRARDSLRKKIIQKGLFSPVDAVSYGSNAQKPV</sequence>
<reference evidence="1 2" key="1">
    <citation type="journal article" date="2019" name="Sci. Rep.">
        <title>Orb-weaving spider Araneus ventricosus genome elucidates the spidroin gene catalogue.</title>
        <authorList>
            <person name="Kono N."/>
            <person name="Nakamura H."/>
            <person name="Ohtoshi R."/>
            <person name="Moran D.A.P."/>
            <person name="Shinohara A."/>
            <person name="Yoshida Y."/>
            <person name="Fujiwara M."/>
            <person name="Mori M."/>
            <person name="Tomita M."/>
            <person name="Arakawa K."/>
        </authorList>
    </citation>
    <scope>NUCLEOTIDE SEQUENCE [LARGE SCALE GENOMIC DNA]</scope>
</reference>
<protein>
    <submittedName>
        <fullName evidence="1">Uncharacterized protein</fullName>
    </submittedName>
</protein>
<evidence type="ECO:0000313" key="1">
    <source>
        <dbReference type="EMBL" id="GBM75082.1"/>
    </source>
</evidence>
<evidence type="ECO:0000313" key="2">
    <source>
        <dbReference type="Proteomes" id="UP000499080"/>
    </source>
</evidence>
<organism evidence="1 2">
    <name type="scientific">Araneus ventricosus</name>
    <name type="common">Orbweaver spider</name>
    <name type="synonym">Epeira ventricosa</name>
    <dbReference type="NCBI Taxonomy" id="182803"/>
    <lineage>
        <taxon>Eukaryota</taxon>
        <taxon>Metazoa</taxon>
        <taxon>Ecdysozoa</taxon>
        <taxon>Arthropoda</taxon>
        <taxon>Chelicerata</taxon>
        <taxon>Arachnida</taxon>
        <taxon>Araneae</taxon>
        <taxon>Araneomorphae</taxon>
        <taxon>Entelegynae</taxon>
        <taxon>Araneoidea</taxon>
        <taxon>Araneidae</taxon>
        <taxon>Araneus</taxon>
    </lineage>
</organism>
<dbReference type="AlphaFoldDB" id="A0A4Y2ICC7"/>
<dbReference type="Proteomes" id="UP000499080">
    <property type="component" value="Unassembled WGS sequence"/>
</dbReference>